<dbReference type="EMBL" id="MBLM01000174">
    <property type="protein sequence ID" value="OHV28648.1"/>
    <property type="molecule type" value="Genomic_DNA"/>
</dbReference>
<feature type="region of interest" description="Disordered" evidence="1">
    <location>
        <begin position="27"/>
        <end position="49"/>
    </location>
</feature>
<dbReference type="OrthoDB" id="9798122at2"/>
<dbReference type="Proteomes" id="UP000179627">
    <property type="component" value="Unassembled WGS sequence"/>
</dbReference>
<dbReference type="PANTHER" id="PTHR34853:SF1">
    <property type="entry name" value="LIPASE 5"/>
    <property type="match status" value="1"/>
</dbReference>
<dbReference type="InterPro" id="IPR005152">
    <property type="entry name" value="Lipase_secreted"/>
</dbReference>
<evidence type="ECO:0000256" key="2">
    <source>
        <dbReference type="SAM" id="SignalP"/>
    </source>
</evidence>
<dbReference type="SUPFAM" id="SSF53474">
    <property type="entry name" value="alpha/beta-Hydrolases"/>
    <property type="match status" value="1"/>
</dbReference>
<evidence type="ECO:0000313" key="3">
    <source>
        <dbReference type="EMBL" id="OHV28648.1"/>
    </source>
</evidence>
<evidence type="ECO:0000256" key="1">
    <source>
        <dbReference type="SAM" id="MobiDB-lite"/>
    </source>
</evidence>
<dbReference type="InterPro" id="IPR029058">
    <property type="entry name" value="AB_hydrolase_fold"/>
</dbReference>
<feature type="chain" id="PRO_5038376675" evidence="2">
    <location>
        <begin position="27"/>
        <end position="430"/>
    </location>
</feature>
<dbReference type="Gene3D" id="3.40.50.1820">
    <property type="entry name" value="alpha/beta hydrolase"/>
    <property type="match status" value="2"/>
</dbReference>
<dbReference type="AlphaFoldDB" id="A0A1S1Q174"/>
<dbReference type="RefSeq" id="WP_071091771.1">
    <property type="nucleotide sequence ID" value="NZ_MBLM01000174.1"/>
</dbReference>
<protein>
    <submittedName>
        <fullName evidence="3">Lipase</fullName>
    </submittedName>
</protein>
<feature type="signal peptide" evidence="2">
    <location>
        <begin position="1"/>
        <end position="26"/>
    </location>
</feature>
<accession>A0A1S1Q174</accession>
<dbReference type="Pfam" id="PF03583">
    <property type="entry name" value="LIP"/>
    <property type="match status" value="1"/>
</dbReference>
<dbReference type="PANTHER" id="PTHR34853">
    <property type="match status" value="1"/>
</dbReference>
<proteinExistence type="predicted"/>
<keyword evidence="2" id="KW-0732">Signal</keyword>
<evidence type="ECO:0000313" key="4">
    <source>
        <dbReference type="Proteomes" id="UP000179627"/>
    </source>
</evidence>
<feature type="compositionally biased region" description="Low complexity" evidence="1">
    <location>
        <begin position="40"/>
        <end position="49"/>
    </location>
</feature>
<reference evidence="4" key="1">
    <citation type="submission" date="2016-07" db="EMBL/GenBank/DDBJ databases">
        <title>Sequence Frankia sp. strain CcI1.17.</title>
        <authorList>
            <person name="Ghodhbane-Gtari F."/>
            <person name="Swanson E."/>
            <person name="Gueddou A."/>
            <person name="Morris K."/>
            <person name="Hezbri K."/>
            <person name="Ktari A."/>
            <person name="Nouioui I."/>
            <person name="Abebe-Akele F."/>
            <person name="Simpson S."/>
            <person name="Thomas K."/>
            <person name="Gtari M."/>
            <person name="Tisa L.S."/>
            <person name="Hurst S."/>
        </authorList>
    </citation>
    <scope>NUCLEOTIDE SEQUENCE [LARGE SCALE GENOMIC DNA]</scope>
    <source>
        <strain evidence="4">Cc1.17</strain>
    </source>
</reference>
<organism evidence="3 4">
    <name type="scientific">Parafrankia colletiae</name>
    <dbReference type="NCBI Taxonomy" id="573497"/>
    <lineage>
        <taxon>Bacteria</taxon>
        <taxon>Bacillati</taxon>
        <taxon>Actinomycetota</taxon>
        <taxon>Actinomycetes</taxon>
        <taxon>Frankiales</taxon>
        <taxon>Frankiaceae</taxon>
        <taxon>Parafrankia</taxon>
    </lineage>
</organism>
<sequence length="430" mass="44098">MARSRHRLLGLALGALVLAAPLGACSRGSAWPTEPRRTEAAPAPTRSSAPALSYHLAGYGLEDRATDGGPASADLADLPAGEPGELVSSAPVTAPDDIRAWRVVYHSRGPQNEDRLVTGLVLAPPADSPVPPGGRPLVSFGHGTTGINDACAPSRAEPSLSTIGGTLRLVREGYVLAVTDYTGLGGPGEHPIYEADSAAKALLDAARAARSLRPAQAGEDVVLWGYSQGGQAALAAGAIAADYAPDLRVRGAAATAPLIDLPASLHDMLILPEGVAYLLLAVTGLAAADPALAPDAILTATGRRLTAVAHNRCAVDLLQASTGESVTSVFARDPLRTEPFASALERQWQYVQAPGPPRLVLQGGLDTVIHQATTDRAVSALCAAGGSVEYHRYGLANHGTVIDASMDDLSRWVAARFAGTAAPTGICATT</sequence>
<dbReference type="PIRSF" id="PIRSF029171">
    <property type="entry name" value="Esterase_LipA"/>
    <property type="match status" value="1"/>
</dbReference>
<keyword evidence="4" id="KW-1185">Reference proteome</keyword>
<dbReference type="GO" id="GO:0004806">
    <property type="term" value="F:triacylglycerol lipase activity"/>
    <property type="evidence" value="ECO:0007669"/>
    <property type="project" value="InterPro"/>
</dbReference>
<dbReference type="GO" id="GO:0016042">
    <property type="term" value="P:lipid catabolic process"/>
    <property type="evidence" value="ECO:0007669"/>
    <property type="project" value="InterPro"/>
</dbReference>
<comment type="caution">
    <text evidence="3">The sequence shown here is derived from an EMBL/GenBank/DDBJ whole genome shotgun (WGS) entry which is preliminary data.</text>
</comment>
<name>A0A1S1Q174_9ACTN</name>
<gene>
    <name evidence="3" type="ORF">CC117_08580</name>
</gene>